<dbReference type="AlphaFoldDB" id="A0A7S2I796"/>
<organism evidence="5">
    <name type="scientific">Zooxanthella nutricula</name>
    <dbReference type="NCBI Taxonomy" id="1333877"/>
    <lineage>
        <taxon>Eukaryota</taxon>
        <taxon>Sar</taxon>
        <taxon>Alveolata</taxon>
        <taxon>Dinophyceae</taxon>
        <taxon>Peridiniales</taxon>
        <taxon>Peridiniales incertae sedis</taxon>
        <taxon>Zooxanthella</taxon>
    </lineage>
</organism>
<dbReference type="PANTHER" id="PTHR12378">
    <property type="entry name" value="DESUMOYLATING ISOPEPTIDASE"/>
    <property type="match status" value="1"/>
</dbReference>
<dbReference type="InterPro" id="IPR008580">
    <property type="entry name" value="PPPDE_dom"/>
</dbReference>
<dbReference type="GO" id="GO:0016579">
    <property type="term" value="P:protein deubiquitination"/>
    <property type="evidence" value="ECO:0007669"/>
    <property type="project" value="TreeGrafter"/>
</dbReference>
<dbReference type="InterPro" id="IPR042266">
    <property type="entry name" value="PPPDE_sf"/>
</dbReference>
<dbReference type="GO" id="GO:0101005">
    <property type="term" value="F:deubiquitinase activity"/>
    <property type="evidence" value="ECO:0007669"/>
    <property type="project" value="TreeGrafter"/>
</dbReference>
<dbReference type="PROSITE" id="PS51858">
    <property type="entry name" value="PPPDE"/>
    <property type="match status" value="1"/>
</dbReference>
<evidence type="ECO:0000256" key="3">
    <source>
        <dbReference type="ARBA" id="ARBA00022801"/>
    </source>
</evidence>
<comment type="similarity">
    <text evidence="1">Belongs to the DeSI family.</text>
</comment>
<evidence type="ECO:0000259" key="4">
    <source>
        <dbReference type="PROSITE" id="PS51858"/>
    </source>
</evidence>
<dbReference type="Pfam" id="PF05903">
    <property type="entry name" value="Peptidase_C97"/>
    <property type="match status" value="1"/>
</dbReference>
<proteinExistence type="inferred from homology"/>
<keyword evidence="2" id="KW-0645">Protease</keyword>
<dbReference type="Gene3D" id="3.90.1720.30">
    <property type="entry name" value="PPPDE domains"/>
    <property type="match status" value="1"/>
</dbReference>
<dbReference type="SMART" id="SM01179">
    <property type="entry name" value="DUF862"/>
    <property type="match status" value="1"/>
</dbReference>
<gene>
    <name evidence="5" type="ORF">BRAN1462_LOCUS6752</name>
</gene>
<evidence type="ECO:0000256" key="2">
    <source>
        <dbReference type="ARBA" id="ARBA00022670"/>
    </source>
</evidence>
<protein>
    <recommendedName>
        <fullName evidence="4">PPPDE domain-containing protein</fullName>
    </recommendedName>
</protein>
<accession>A0A7S2I796</accession>
<dbReference type="PANTHER" id="PTHR12378:SF80">
    <property type="entry name" value="IP06716P-RELATED"/>
    <property type="match status" value="1"/>
</dbReference>
<sequence>MLPSRRSFVLPPPPESFTVPRLAPPPPPSTLEPPAWAEVALSVYELNGARALNAVTERVGLGGAYHVGIEVYWLEWSYGWSFRGTGVHVVPVGQSKIGKFKERISLGKTPLPPHEVFAVLAQLRRQWAGQDYHYLRQNCGHFCAELAMRLRVPGEIPGWVTSLAETGDWLAQMLGVQDGSEDCGPSSQEEVTPRTVLELLRHDPAVAKSELEWQWAQEHTFWKAQRASQQEQHHQLMRGAANANVLNQWAPHSYSLMTGL</sequence>
<keyword evidence="3" id="KW-0378">Hydrolase</keyword>
<dbReference type="GO" id="GO:0006508">
    <property type="term" value="P:proteolysis"/>
    <property type="evidence" value="ECO:0007669"/>
    <property type="project" value="UniProtKB-KW"/>
</dbReference>
<name>A0A7S2I796_9DINO</name>
<evidence type="ECO:0000313" key="5">
    <source>
        <dbReference type="EMBL" id="CAD9510479.1"/>
    </source>
</evidence>
<reference evidence="5" key="1">
    <citation type="submission" date="2021-01" db="EMBL/GenBank/DDBJ databases">
        <authorList>
            <person name="Corre E."/>
            <person name="Pelletier E."/>
            <person name="Niang G."/>
            <person name="Scheremetjew M."/>
            <person name="Finn R."/>
            <person name="Kale V."/>
            <person name="Holt S."/>
            <person name="Cochrane G."/>
            <person name="Meng A."/>
            <person name="Brown T."/>
            <person name="Cohen L."/>
        </authorList>
    </citation>
    <scope>NUCLEOTIDE SEQUENCE</scope>
    <source>
        <strain evidence="5">RCC3387</strain>
    </source>
</reference>
<feature type="domain" description="PPPDE" evidence="4">
    <location>
        <begin position="37"/>
        <end position="175"/>
    </location>
</feature>
<evidence type="ECO:0000256" key="1">
    <source>
        <dbReference type="ARBA" id="ARBA00008140"/>
    </source>
</evidence>
<dbReference type="EMBL" id="HBGW01010608">
    <property type="protein sequence ID" value="CAD9510479.1"/>
    <property type="molecule type" value="Transcribed_RNA"/>
</dbReference>